<evidence type="ECO:0000313" key="1">
    <source>
        <dbReference type="EMBL" id="HIS93179.1"/>
    </source>
</evidence>
<sequence length="311" mass="35732">MISCTEFIPAYSELFTFLADTYGRGEVARLWDYLFQPDGKGIPLVNFVKEHGIRGCWEYWSGTLTEEACDCTMYLNEKAGWFLIKMHRCPSKGRLLDLEKSAGIRPYPEYCLHCDHYRSAVESVGLKYLYNFTGTERASCSMLIYDPGVFDGRVIADENTQKREIRSADLEYFHPDFHSSLNMGIEYLGSRHGEKAVEQYLQQYSRRVYAKLIESIRAEGLPALMAHLEKTYEAEHAPDALSMRLEGNALFVDIHYCPGVRHLQKTGRQVSRWYPWTTKTVMETIAKAAGLKFEMAEYSEETGACVYSFRA</sequence>
<reference evidence="1" key="2">
    <citation type="journal article" date="2021" name="PeerJ">
        <title>Extensive microbial diversity within the chicken gut microbiome revealed by metagenomics and culture.</title>
        <authorList>
            <person name="Gilroy R."/>
            <person name="Ravi A."/>
            <person name="Getino M."/>
            <person name="Pursley I."/>
            <person name="Horton D.L."/>
            <person name="Alikhan N.F."/>
            <person name="Baker D."/>
            <person name="Gharbi K."/>
            <person name="Hall N."/>
            <person name="Watson M."/>
            <person name="Adriaenssens E.M."/>
            <person name="Foster-Nyarko E."/>
            <person name="Jarju S."/>
            <person name="Secka A."/>
            <person name="Antonio M."/>
            <person name="Oren A."/>
            <person name="Chaudhuri R.R."/>
            <person name="La Ragione R."/>
            <person name="Hildebrand F."/>
            <person name="Pallen M.J."/>
        </authorList>
    </citation>
    <scope>NUCLEOTIDE SEQUENCE</scope>
    <source>
        <strain evidence="1">13766</strain>
    </source>
</reference>
<evidence type="ECO:0000313" key="2">
    <source>
        <dbReference type="Proteomes" id="UP000824140"/>
    </source>
</evidence>
<dbReference type="AlphaFoldDB" id="A0A9D1K651"/>
<accession>A0A9D1K651</accession>
<proteinExistence type="predicted"/>
<organism evidence="1 2">
    <name type="scientific">Candidatus Alectryocaccomicrobium excrementavium</name>
    <dbReference type="NCBI Taxonomy" id="2840668"/>
    <lineage>
        <taxon>Bacteria</taxon>
        <taxon>Bacillati</taxon>
        <taxon>Bacillota</taxon>
        <taxon>Clostridia</taxon>
        <taxon>Candidatus Alectryocaccomicrobium</taxon>
    </lineage>
</organism>
<gene>
    <name evidence="1" type="ORF">IAA84_09215</name>
</gene>
<protein>
    <submittedName>
        <fullName evidence="1">Uncharacterized protein</fullName>
    </submittedName>
</protein>
<reference evidence="1" key="1">
    <citation type="submission" date="2020-10" db="EMBL/GenBank/DDBJ databases">
        <authorList>
            <person name="Gilroy R."/>
        </authorList>
    </citation>
    <scope>NUCLEOTIDE SEQUENCE</scope>
    <source>
        <strain evidence="1">13766</strain>
    </source>
</reference>
<dbReference type="Proteomes" id="UP000824140">
    <property type="component" value="Unassembled WGS sequence"/>
</dbReference>
<comment type="caution">
    <text evidence="1">The sequence shown here is derived from an EMBL/GenBank/DDBJ whole genome shotgun (WGS) entry which is preliminary data.</text>
</comment>
<dbReference type="EMBL" id="DVJN01000185">
    <property type="protein sequence ID" value="HIS93179.1"/>
    <property type="molecule type" value="Genomic_DNA"/>
</dbReference>
<name>A0A9D1K651_9FIRM</name>